<comment type="caution">
    <text evidence="3">The sequence shown here is derived from an EMBL/GenBank/DDBJ whole genome shotgun (WGS) entry which is preliminary data.</text>
</comment>
<evidence type="ECO:0000313" key="4">
    <source>
        <dbReference type="Proteomes" id="UP000015453"/>
    </source>
</evidence>
<gene>
    <name evidence="3" type="ORF">M569_01806</name>
</gene>
<evidence type="ECO:0000313" key="3">
    <source>
        <dbReference type="EMBL" id="EPS72955.1"/>
    </source>
</evidence>
<name>S8D0Q5_9LAMI</name>
<dbReference type="EMBL" id="AUSU01000628">
    <property type="protein sequence ID" value="EPS72955.1"/>
    <property type="molecule type" value="Genomic_DNA"/>
</dbReference>
<dbReference type="AlphaFoldDB" id="S8D0Q5"/>
<proteinExistence type="predicted"/>
<reference evidence="3 4" key="1">
    <citation type="journal article" date="2013" name="BMC Genomics">
        <title>The miniature genome of a carnivorous plant Genlisea aurea contains a low number of genes and short non-coding sequences.</title>
        <authorList>
            <person name="Leushkin E.V."/>
            <person name="Sutormin R.A."/>
            <person name="Nabieva E.R."/>
            <person name="Penin A.A."/>
            <person name="Kondrashov A.S."/>
            <person name="Logacheva M.D."/>
        </authorList>
    </citation>
    <scope>NUCLEOTIDE SEQUENCE [LARGE SCALE GENOMIC DNA]</scope>
</reference>
<feature type="transmembrane region" description="Helical" evidence="2">
    <location>
        <begin position="15"/>
        <end position="39"/>
    </location>
</feature>
<keyword evidence="2" id="KW-0812">Transmembrane</keyword>
<sequence>MAVIGGFAAARNGRLLIASGFSGGLVLVLVAVAAVAPVARVGAQLEEELLMESEIMVEQLWRSGYLSYAAMGRRNLPHNNRGQFYHKNPPRVIAGARQNNDKN</sequence>
<keyword evidence="2" id="KW-0472">Membrane</keyword>
<protein>
    <submittedName>
        <fullName evidence="3">Uncharacterized protein</fullName>
    </submittedName>
</protein>
<evidence type="ECO:0000256" key="2">
    <source>
        <dbReference type="SAM" id="Phobius"/>
    </source>
</evidence>
<keyword evidence="4" id="KW-1185">Reference proteome</keyword>
<feature type="region of interest" description="Disordered" evidence="1">
    <location>
        <begin position="79"/>
        <end position="103"/>
    </location>
</feature>
<organism evidence="3 4">
    <name type="scientific">Genlisea aurea</name>
    <dbReference type="NCBI Taxonomy" id="192259"/>
    <lineage>
        <taxon>Eukaryota</taxon>
        <taxon>Viridiplantae</taxon>
        <taxon>Streptophyta</taxon>
        <taxon>Embryophyta</taxon>
        <taxon>Tracheophyta</taxon>
        <taxon>Spermatophyta</taxon>
        <taxon>Magnoliopsida</taxon>
        <taxon>eudicotyledons</taxon>
        <taxon>Gunneridae</taxon>
        <taxon>Pentapetalae</taxon>
        <taxon>asterids</taxon>
        <taxon>lamiids</taxon>
        <taxon>Lamiales</taxon>
        <taxon>Lentibulariaceae</taxon>
        <taxon>Genlisea</taxon>
    </lineage>
</organism>
<dbReference type="Proteomes" id="UP000015453">
    <property type="component" value="Unassembled WGS sequence"/>
</dbReference>
<keyword evidence="2" id="KW-1133">Transmembrane helix</keyword>
<accession>S8D0Q5</accession>
<evidence type="ECO:0000256" key="1">
    <source>
        <dbReference type="SAM" id="MobiDB-lite"/>
    </source>
</evidence>